<dbReference type="Pfam" id="PF00072">
    <property type="entry name" value="Response_reg"/>
    <property type="match status" value="1"/>
</dbReference>
<dbReference type="GO" id="GO:0000160">
    <property type="term" value="P:phosphorelay signal transduction system"/>
    <property type="evidence" value="ECO:0007669"/>
    <property type="project" value="InterPro"/>
</dbReference>
<dbReference type="OrthoDB" id="9789181at2"/>
<sequence length="123" mass="14156">MKKIIIADDEHKILMSLEYSFKKNGYDVYIARDGTEVLDFLKTMVPDVILLDIMMPNLDGYSTLDIIRQDTELKDTKVIFLSAKNNPKDILKGLEMGADAYVTKPYSIKKLMQQIEEMFIKGE</sequence>
<evidence type="ECO:0000259" key="3">
    <source>
        <dbReference type="PROSITE" id="PS50110"/>
    </source>
</evidence>
<dbReference type="CDD" id="cd17574">
    <property type="entry name" value="REC_OmpR"/>
    <property type="match status" value="1"/>
</dbReference>
<dbReference type="Proteomes" id="UP000028705">
    <property type="component" value="Unassembled WGS sequence"/>
</dbReference>
<keyword evidence="1 2" id="KW-0597">Phosphoprotein</keyword>
<dbReference type="EMBL" id="JPRH01000001">
    <property type="protein sequence ID" value="KFF14838.1"/>
    <property type="molecule type" value="Genomic_DNA"/>
</dbReference>
<dbReference type="InterPro" id="IPR011006">
    <property type="entry name" value="CheY-like_superfamily"/>
</dbReference>
<proteinExistence type="predicted"/>
<dbReference type="InterPro" id="IPR050595">
    <property type="entry name" value="Bact_response_regulator"/>
</dbReference>
<dbReference type="SMART" id="SM00448">
    <property type="entry name" value="REC"/>
    <property type="match status" value="1"/>
</dbReference>
<keyword evidence="5" id="KW-1185">Reference proteome</keyword>
<gene>
    <name evidence="4" type="ORF">IW15_05235</name>
</gene>
<dbReference type="PROSITE" id="PS50110">
    <property type="entry name" value="RESPONSE_REGULATORY"/>
    <property type="match status" value="1"/>
</dbReference>
<dbReference type="SUPFAM" id="SSF52172">
    <property type="entry name" value="CheY-like"/>
    <property type="match status" value="1"/>
</dbReference>
<evidence type="ECO:0000256" key="1">
    <source>
        <dbReference type="ARBA" id="ARBA00022553"/>
    </source>
</evidence>
<dbReference type="STRING" id="445961.IW15_05235"/>
<dbReference type="eggNOG" id="COG0745">
    <property type="taxonomic scope" value="Bacteria"/>
</dbReference>
<evidence type="ECO:0000313" key="5">
    <source>
        <dbReference type="Proteomes" id="UP000028705"/>
    </source>
</evidence>
<feature type="modified residue" description="4-aspartylphosphate" evidence="2">
    <location>
        <position position="52"/>
    </location>
</feature>
<dbReference type="InterPro" id="IPR001789">
    <property type="entry name" value="Sig_transdc_resp-reg_receiver"/>
</dbReference>
<reference evidence="4 5" key="1">
    <citation type="submission" date="2014-07" db="EMBL/GenBank/DDBJ databases">
        <title>Genome of Chryseobacterium soli DSM 19298.</title>
        <authorList>
            <person name="Stropko S.J."/>
            <person name="Pipes S.E."/>
            <person name="Newman J."/>
        </authorList>
    </citation>
    <scope>NUCLEOTIDE SEQUENCE [LARGE SCALE GENOMIC DNA]</scope>
    <source>
        <strain evidence="4 5">DSM 19298</strain>
    </source>
</reference>
<dbReference type="Gene3D" id="3.40.50.2300">
    <property type="match status" value="1"/>
</dbReference>
<protein>
    <submittedName>
        <fullName evidence="4">Transcriptional regulator</fullName>
    </submittedName>
</protein>
<dbReference type="RefSeq" id="WP_034709714.1">
    <property type="nucleotide sequence ID" value="NZ_JPRH01000001.1"/>
</dbReference>
<dbReference type="PANTHER" id="PTHR44591">
    <property type="entry name" value="STRESS RESPONSE REGULATOR PROTEIN 1"/>
    <property type="match status" value="1"/>
</dbReference>
<dbReference type="PANTHER" id="PTHR44591:SF3">
    <property type="entry name" value="RESPONSE REGULATORY DOMAIN-CONTAINING PROTEIN"/>
    <property type="match status" value="1"/>
</dbReference>
<organism evidence="4 5">
    <name type="scientific">Chryseobacterium soli</name>
    <dbReference type="NCBI Taxonomy" id="445961"/>
    <lineage>
        <taxon>Bacteria</taxon>
        <taxon>Pseudomonadati</taxon>
        <taxon>Bacteroidota</taxon>
        <taxon>Flavobacteriia</taxon>
        <taxon>Flavobacteriales</taxon>
        <taxon>Weeksellaceae</taxon>
        <taxon>Chryseobacterium group</taxon>
        <taxon>Chryseobacterium</taxon>
    </lineage>
</organism>
<feature type="domain" description="Response regulatory" evidence="3">
    <location>
        <begin position="3"/>
        <end position="119"/>
    </location>
</feature>
<evidence type="ECO:0000256" key="2">
    <source>
        <dbReference type="PROSITE-ProRule" id="PRU00169"/>
    </source>
</evidence>
<comment type="caution">
    <text evidence="4">The sequence shown here is derived from an EMBL/GenBank/DDBJ whole genome shotgun (WGS) entry which is preliminary data.</text>
</comment>
<name>A0A086ADS4_9FLAO</name>
<dbReference type="AlphaFoldDB" id="A0A086ADS4"/>
<accession>A0A086ADS4</accession>
<evidence type="ECO:0000313" key="4">
    <source>
        <dbReference type="EMBL" id="KFF14838.1"/>
    </source>
</evidence>